<dbReference type="Gene3D" id="3.40.50.300">
    <property type="entry name" value="P-loop containing nucleotide triphosphate hydrolases"/>
    <property type="match status" value="1"/>
</dbReference>
<dbReference type="AlphaFoldDB" id="A0A840XRG2"/>
<dbReference type="RefSeq" id="WP_184483341.1">
    <property type="nucleotide sequence ID" value="NZ_JAAEDJ010000147.1"/>
</dbReference>
<organism evidence="1 2">
    <name type="scientific">Neoroseomonas alkaliterrae</name>
    <dbReference type="NCBI Taxonomy" id="1452450"/>
    <lineage>
        <taxon>Bacteria</taxon>
        <taxon>Pseudomonadati</taxon>
        <taxon>Pseudomonadota</taxon>
        <taxon>Alphaproteobacteria</taxon>
        <taxon>Acetobacterales</taxon>
        <taxon>Acetobacteraceae</taxon>
        <taxon>Neoroseomonas</taxon>
    </lineage>
</organism>
<accession>A0A840XRG2</accession>
<evidence type="ECO:0000313" key="2">
    <source>
        <dbReference type="Proteomes" id="UP000562254"/>
    </source>
</evidence>
<gene>
    <name evidence="1" type="ORF">FHS88_001625</name>
</gene>
<name>A0A840XRG2_9PROT</name>
<dbReference type="SUPFAM" id="SSF52540">
    <property type="entry name" value="P-loop containing nucleoside triphosphate hydrolases"/>
    <property type="match status" value="1"/>
</dbReference>
<dbReference type="InterPro" id="IPR027417">
    <property type="entry name" value="P-loop_NTPase"/>
</dbReference>
<comment type="caution">
    <text evidence="1">The sequence shown here is derived from an EMBL/GenBank/DDBJ whole genome shotgun (WGS) entry which is preliminary data.</text>
</comment>
<dbReference type="Proteomes" id="UP000562254">
    <property type="component" value="Unassembled WGS sequence"/>
</dbReference>
<reference evidence="1 2" key="1">
    <citation type="submission" date="2020-08" db="EMBL/GenBank/DDBJ databases">
        <title>Genomic Encyclopedia of Type Strains, Phase IV (KMG-IV): sequencing the most valuable type-strain genomes for metagenomic binning, comparative biology and taxonomic classification.</title>
        <authorList>
            <person name="Goeker M."/>
        </authorList>
    </citation>
    <scope>NUCLEOTIDE SEQUENCE [LARGE SCALE GENOMIC DNA]</scope>
    <source>
        <strain evidence="1 2">DSM 25895</strain>
    </source>
</reference>
<dbReference type="EMBL" id="JACIJE010000003">
    <property type="protein sequence ID" value="MBB5689500.1"/>
    <property type="molecule type" value="Genomic_DNA"/>
</dbReference>
<keyword evidence="2" id="KW-1185">Reference proteome</keyword>
<evidence type="ECO:0008006" key="3">
    <source>
        <dbReference type="Google" id="ProtNLM"/>
    </source>
</evidence>
<sequence>MAAPLLVTIATQRSGTKFLAACLNGGAAVRSFGEPFKPGPPDSPFPAFAIGWMGARPGFAFRNAEMAALLEAFLDSLAARAAAEGRIAHLDVMYNNLGAFTGAWTLPVNPEGESPLCRVLRARGAGVIHLVRESLAACVASTLIAGRRGYHRTTPLGADEAGLRLSADLAAAERQMRGILAARAFVRRAFRRHPAYAELTYPDFIEGQGLAPAALAALRRLPGLDGAATLAGAAALRPTAPDREAVVTNWTALVALEARVRAETEAAGGSP</sequence>
<proteinExistence type="predicted"/>
<protein>
    <recommendedName>
        <fullName evidence="3">Sulphotransferase Stf0 domain-containing protein</fullName>
    </recommendedName>
</protein>
<evidence type="ECO:0000313" key="1">
    <source>
        <dbReference type="EMBL" id="MBB5689500.1"/>
    </source>
</evidence>